<dbReference type="PROSITE" id="PS51201">
    <property type="entry name" value="RCK_N"/>
    <property type="match status" value="2"/>
</dbReference>
<evidence type="ECO:0000313" key="9">
    <source>
        <dbReference type="EMBL" id="PLW82018.1"/>
    </source>
</evidence>
<reference evidence="10" key="1">
    <citation type="submission" date="2017-11" db="EMBL/GenBank/DDBJ databases">
        <title>The draft genome sequence of Chromatocurvus sp. F02.</title>
        <authorList>
            <person name="Du Z.-J."/>
            <person name="Chang Y.-Q."/>
        </authorList>
    </citation>
    <scope>NUCLEOTIDE SEQUENCE [LARGE SCALE GENOMIC DNA]</scope>
    <source>
        <strain evidence="10">F02</strain>
    </source>
</reference>
<dbReference type="NCBIfam" id="NF007039">
    <property type="entry name" value="PRK09496.3-2"/>
    <property type="match status" value="1"/>
</dbReference>
<dbReference type="InterPro" id="IPR006037">
    <property type="entry name" value="RCK_C"/>
</dbReference>
<evidence type="ECO:0000256" key="5">
    <source>
        <dbReference type="ARBA" id="ARBA00023027"/>
    </source>
</evidence>
<keyword evidence="3" id="KW-0633">Potassium transport</keyword>
<evidence type="ECO:0000259" key="8">
    <source>
        <dbReference type="PROSITE" id="PS51202"/>
    </source>
</evidence>
<dbReference type="PROSITE" id="PS51202">
    <property type="entry name" value="RCK_C"/>
    <property type="match status" value="2"/>
</dbReference>
<dbReference type="InterPro" id="IPR050721">
    <property type="entry name" value="Trk_Ktr_HKT_K-transport"/>
</dbReference>
<dbReference type="OrthoDB" id="9775180at2"/>
<dbReference type="InterPro" id="IPR003148">
    <property type="entry name" value="RCK_N"/>
</dbReference>
<evidence type="ECO:0000256" key="1">
    <source>
        <dbReference type="ARBA" id="ARBA00017378"/>
    </source>
</evidence>
<sequence>MNIIILGAGQVGTTVAEHLVNEANDITLVDQRSELLKPLQDRLDLRTVVGHASHPEVLRKAGIEDADLLLAVTSSDETNMMACQIAYTLFNTPTRLARVRSADYQSHPRLFAPGAVPVDFLISPEKLVTTFIRHLIRQPGALQILDFADGKLQLVAVRADIGGPMVGRQLRERLKQLTRAKLRIVAIYRRDRAITPTGETVIEANDEIFFIAKRNDISTILSAFRPFDKPYRRIVIAGGGNIGKRLAELLESDYRVKVIESNPDRCRFLAESLHRTIVLHGEAGEATLLESEDIDATDVFCALTNDDETNVLSAMLAKRLGARKTMAIINRTSYVDLVQGTALDIAISPAQVTIGALLAHIRRGDVVAVHSLRRGAAEAIEIIAHGDAETSRVVGRRISDLNLPPGTMVGAIARADKVIFAEKDTVIEAEDHVILFLADKASVAQVERLFQVAITFI</sequence>
<dbReference type="Pfam" id="PF02254">
    <property type="entry name" value="TrkA_N"/>
    <property type="match status" value="2"/>
</dbReference>
<dbReference type="InterPro" id="IPR036721">
    <property type="entry name" value="RCK_C_sf"/>
</dbReference>
<dbReference type="InterPro" id="IPR036291">
    <property type="entry name" value="NAD(P)-bd_dom_sf"/>
</dbReference>
<dbReference type="GO" id="GO:0005886">
    <property type="term" value="C:plasma membrane"/>
    <property type="evidence" value="ECO:0007669"/>
    <property type="project" value="InterPro"/>
</dbReference>
<comment type="caution">
    <text evidence="9">The sequence shown here is derived from an EMBL/GenBank/DDBJ whole genome shotgun (WGS) entry which is preliminary data.</text>
</comment>
<dbReference type="SUPFAM" id="SSF116726">
    <property type="entry name" value="TrkA C-terminal domain-like"/>
    <property type="match status" value="2"/>
</dbReference>
<dbReference type="NCBIfam" id="NF007031">
    <property type="entry name" value="PRK09496.1-2"/>
    <property type="match status" value="1"/>
</dbReference>
<dbReference type="Pfam" id="PF02080">
    <property type="entry name" value="TrkA_C"/>
    <property type="match status" value="2"/>
</dbReference>
<dbReference type="Gene3D" id="3.30.70.1450">
    <property type="entry name" value="Regulator of K+ conductance, C-terminal domain"/>
    <property type="match status" value="2"/>
</dbReference>
<keyword evidence="4" id="KW-0630">Potassium</keyword>
<dbReference type="AlphaFoldDB" id="A0A2N5Y0U9"/>
<evidence type="ECO:0000259" key="7">
    <source>
        <dbReference type="PROSITE" id="PS51201"/>
    </source>
</evidence>
<keyword evidence="6" id="KW-0406">Ion transport</keyword>
<feature type="domain" description="RCK N-terminal" evidence="7">
    <location>
        <begin position="231"/>
        <end position="347"/>
    </location>
</feature>
<dbReference type="InterPro" id="IPR006036">
    <property type="entry name" value="K_uptake_TrkA"/>
</dbReference>
<evidence type="ECO:0000256" key="6">
    <source>
        <dbReference type="ARBA" id="ARBA00023065"/>
    </source>
</evidence>
<keyword evidence="10" id="KW-1185">Reference proteome</keyword>
<feature type="domain" description="RCK N-terminal" evidence="7">
    <location>
        <begin position="1"/>
        <end position="122"/>
    </location>
</feature>
<dbReference type="FunFam" id="3.40.50.720:FF:000042">
    <property type="entry name" value="Trk system potassium transporter TrkA"/>
    <property type="match status" value="1"/>
</dbReference>
<dbReference type="PANTHER" id="PTHR43833:SF5">
    <property type="entry name" value="TRK SYSTEM POTASSIUM UPTAKE PROTEIN TRKA"/>
    <property type="match status" value="1"/>
</dbReference>
<evidence type="ECO:0000256" key="4">
    <source>
        <dbReference type="ARBA" id="ARBA00022958"/>
    </source>
</evidence>
<evidence type="ECO:0000256" key="3">
    <source>
        <dbReference type="ARBA" id="ARBA00022538"/>
    </source>
</evidence>
<dbReference type="GO" id="GO:0015079">
    <property type="term" value="F:potassium ion transmembrane transporter activity"/>
    <property type="evidence" value="ECO:0007669"/>
    <property type="project" value="InterPro"/>
</dbReference>
<dbReference type="NCBIfam" id="NF007032">
    <property type="entry name" value="PRK09496.1-4"/>
    <property type="match status" value="1"/>
</dbReference>
<keyword evidence="5" id="KW-0520">NAD</keyword>
<feature type="domain" description="RCK C-terminal" evidence="8">
    <location>
        <begin position="142"/>
        <end position="226"/>
    </location>
</feature>
<dbReference type="PRINTS" id="PR00335">
    <property type="entry name" value="KUPTAKETRKA"/>
</dbReference>
<accession>A0A2N5Y0U9</accession>
<dbReference type="EMBL" id="PKLZ01000009">
    <property type="protein sequence ID" value="PLW82018.1"/>
    <property type="molecule type" value="Genomic_DNA"/>
</dbReference>
<proteinExistence type="predicted"/>
<dbReference type="SUPFAM" id="SSF51735">
    <property type="entry name" value="NAD(P)-binding Rossmann-fold domains"/>
    <property type="match status" value="2"/>
</dbReference>
<evidence type="ECO:0000313" key="10">
    <source>
        <dbReference type="Proteomes" id="UP000234845"/>
    </source>
</evidence>
<dbReference type="PANTHER" id="PTHR43833">
    <property type="entry name" value="POTASSIUM CHANNEL PROTEIN 2-RELATED-RELATED"/>
    <property type="match status" value="1"/>
</dbReference>
<evidence type="ECO:0000256" key="2">
    <source>
        <dbReference type="ARBA" id="ARBA00022448"/>
    </source>
</evidence>
<dbReference type="Gene3D" id="3.40.50.720">
    <property type="entry name" value="NAD(P)-binding Rossmann-like Domain"/>
    <property type="match status" value="2"/>
</dbReference>
<name>A0A2N5Y0U9_9GAMM</name>
<dbReference type="RefSeq" id="WP_101521953.1">
    <property type="nucleotide sequence ID" value="NZ_PKLZ01000009.1"/>
</dbReference>
<organism evidence="9 10">
    <name type="scientific">Kineobactrum sediminis</name>
    <dbReference type="NCBI Taxonomy" id="1905677"/>
    <lineage>
        <taxon>Bacteria</taxon>
        <taxon>Pseudomonadati</taxon>
        <taxon>Pseudomonadota</taxon>
        <taxon>Gammaproteobacteria</taxon>
        <taxon>Cellvibrionales</taxon>
        <taxon>Halieaceae</taxon>
        <taxon>Kineobactrum</taxon>
    </lineage>
</organism>
<keyword evidence="2" id="KW-0813">Transport</keyword>
<protein>
    <recommendedName>
        <fullName evidence="1">Trk system potassium uptake protein TrkA</fullName>
    </recommendedName>
</protein>
<dbReference type="Proteomes" id="UP000234845">
    <property type="component" value="Unassembled WGS sequence"/>
</dbReference>
<dbReference type="NCBIfam" id="NF007030">
    <property type="entry name" value="PRK09496.1-1"/>
    <property type="match status" value="1"/>
</dbReference>
<feature type="domain" description="RCK C-terminal" evidence="8">
    <location>
        <begin position="367"/>
        <end position="452"/>
    </location>
</feature>
<gene>
    <name evidence="9" type="ORF">CWI75_13120</name>
</gene>